<dbReference type="Proteomes" id="UP000005730">
    <property type="component" value="Chromosome"/>
</dbReference>
<dbReference type="HOGENOM" id="CLU_1969510_0_0_0"/>
<feature type="chain" id="PRO_5003542097" evidence="1">
    <location>
        <begin position="25"/>
        <end position="127"/>
    </location>
</feature>
<reference evidence="2 3" key="1">
    <citation type="submission" date="2011-10" db="EMBL/GenBank/DDBJ databases">
        <title>The Noncontiguous Finished genome of Thermanaerovibrio velox DSM 12556.</title>
        <authorList>
            <consortium name="US DOE Joint Genome Institute (JGI-PGF)"/>
            <person name="Lucas S."/>
            <person name="Copeland A."/>
            <person name="Lapidus A."/>
            <person name="Glavina del Rio T."/>
            <person name="Dalin E."/>
            <person name="Tice H."/>
            <person name="Bruce D."/>
            <person name="Goodwin L."/>
            <person name="Pitluck S."/>
            <person name="Peters L."/>
            <person name="Mikhailova N."/>
            <person name="Teshima H."/>
            <person name="Kyrpides N."/>
            <person name="Mavromatis K."/>
            <person name="Ivanova N."/>
            <person name="Markowitz V."/>
            <person name="Cheng J.-F."/>
            <person name="Hugenholtz P."/>
            <person name="Woyke T."/>
            <person name="Wu D."/>
            <person name="Spring S."/>
            <person name="Brambilla E.-M."/>
            <person name="Klenk H.-P."/>
            <person name="Eisen J.A."/>
        </authorList>
    </citation>
    <scope>NUCLEOTIDE SEQUENCE [LARGE SCALE GENOMIC DNA]</scope>
    <source>
        <strain evidence="2 3">DSM 12556</strain>
    </source>
</reference>
<keyword evidence="3" id="KW-1185">Reference proteome</keyword>
<keyword evidence="1" id="KW-0732">Signal</keyword>
<dbReference type="AlphaFoldDB" id="H0USN0"/>
<organism evidence="2 3">
    <name type="scientific">Thermanaerovibrio velox DSM 12556</name>
    <dbReference type="NCBI Taxonomy" id="926567"/>
    <lineage>
        <taxon>Bacteria</taxon>
        <taxon>Thermotogati</taxon>
        <taxon>Synergistota</taxon>
        <taxon>Synergistia</taxon>
        <taxon>Synergistales</taxon>
        <taxon>Synergistaceae</taxon>
        <taxon>Thermanaerovibrio</taxon>
    </lineage>
</organism>
<accession>H0USN0</accession>
<proteinExistence type="predicted"/>
<sequence length="127" mass="13521">MRKNLISWMVTGALLLLLASSANAVSGPYSVYASVTTGSGSIQAVLVPGEFTVPEGKNAVIVSFKHDDPNTGYHSEKLGQNIYSITMGKYMVDGSGNPLFRLPPGKYRFFVGGYPGATGVLTYNLEP</sequence>
<protein>
    <submittedName>
        <fullName evidence="2">Uncharacterized protein</fullName>
    </submittedName>
</protein>
<name>H0USN0_9BACT</name>
<evidence type="ECO:0000313" key="3">
    <source>
        <dbReference type="Proteomes" id="UP000005730"/>
    </source>
</evidence>
<feature type="signal peptide" evidence="1">
    <location>
        <begin position="1"/>
        <end position="24"/>
    </location>
</feature>
<dbReference type="RefSeq" id="WP_006583813.1">
    <property type="nucleotide sequence ID" value="NZ_CM001377.1"/>
</dbReference>
<gene>
    <name evidence="2" type="ORF">TheveDRAFT_1197</name>
</gene>
<evidence type="ECO:0000313" key="2">
    <source>
        <dbReference type="EMBL" id="EHM10319.1"/>
    </source>
</evidence>
<evidence type="ECO:0000256" key="1">
    <source>
        <dbReference type="SAM" id="SignalP"/>
    </source>
</evidence>
<dbReference type="EMBL" id="CM001377">
    <property type="protein sequence ID" value="EHM10319.1"/>
    <property type="molecule type" value="Genomic_DNA"/>
</dbReference>